<keyword evidence="5" id="KW-0804">Transcription</keyword>
<evidence type="ECO:0000256" key="2">
    <source>
        <dbReference type="ARBA" id="ARBA00022833"/>
    </source>
</evidence>
<keyword evidence="4" id="KW-0238">DNA-binding</keyword>
<evidence type="ECO:0000256" key="1">
    <source>
        <dbReference type="ARBA" id="ARBA00022723"/>
    </source>
</evidence>
<dbReference type="PANTHER" id="PTHR31313:SF86">
    <property type="entry name" value="ZN(2)-C6 FUNGAL-TYPE DOMAIN-CONTAINING PROTEIN"/>
    <property type="match status" value="1"/>
</dbReference>
<organism evidence="9 10">
    <name type="scientific">Penicillium freii</name>
    <dbReference type="NCBI Taxonomy" id="48697"/>
    <lineage>
        <taxon>Eukaryota</taxon>
        <taxon>Fungi</taxon>
        <taxon>Dikarya</taxon>
        <taxon>Ascomycota</taxon>
        <taxon>Pezizomycotina</taxon>
        <taxon>Eurotiomycetes</taxon>
        <taxon>Eurotiomycetidae</taxon>
        <taxon>Eurotiales</taxon>
        <taxon>Aspergillaceae</taxon>
        <taxon>Penicillium</taxon>
    </lineage>
</organism>
<evidence type="ECO:0000256" key="6">
    <source>
        <dbReference type="ARBA" id="ARBA00023242"/>
    </source>
</evidence>
<dbReference type="Pfam" id="PF04082">
    <property type="entry name" value="Fungal_trans"/>
    <property type="match status" value="1"/>
</dbReference>
<feature type="compositionally biased region" description="Polar residues" evidence="7">
    <location>
        <begin position="140"/>
        <end position="165"/>
    </location>
</feature>
<dbReference type="InterPro" id="IPR007219">
    <property type="entry name" value="XnlR_reg_dom"/>
</dbReference>
<keyword evidence="10" id="KW-1185">Reference proteome</keyword>
<dbReference type="GO" id="GO:0008270">
    <property type="term" value="F:zinc ion binding"/>
    <property type="evidence" value="ECO:0007669"/>
    <property type="project" value="InterPro"/>
</dbReference>
<gene>
    <name evidence="9" type="ORF">ACN42_g7687</name>
</gene>
<dbReference type="PANTHER" id="PTHR31313">
    <property type="entry name" value="TY1 ENHANCER ACTIVATOR"/>
    <property type="match status" value="1"/>
</dbReference>
<keyword evidence="3" id="KW-0805">Transcription regulation</keyword>
<reference evidence="9 10" key="1">
    <citation type="submission" date="2015-10" db="EMBL/GenBank/DDBJ databases">
        <title>Genome sequencing of Penicillium freii.</title>
        <authorList>
            <person name="Nguyen H.D."/>
            <person name="Visagie C.M."/>
            <person name="Seifert K.A."/>
        </authorList>
    </citation>
    <scope>NUCLEOTIDE SEQUENCE [LARGE SCALE GENOMIC DNA]</scope>
    <source>
        <strain evidence="9 10">DAOM 242723</strain>
    </source>
</reference>
<keyword evidence="2" id="KW-0862">Zinc</keyword>
<protein>
    <recommendedName>
        <fullName evidence="8">Xylanolytic transcriptional activator regulatory domain-containing protein</fullName>
    </recommendedName>
</protein>
<keyword evidence="1" id="KW-0479">Metal-binding</keyword>
<comment type="caution">
    <text evidence="9">The sequence shown here is derived from an EMBL/GenBank/DDBJ whole genome shotgun (WGS) entry which is preliminary data.</text>
</comment>
<feature type="domain" description="Xylanolytic transcriptional activator regulatory" evidence="8">
    <location>
        <begin position="315"/>
        <end position="390"/>
    </location>
</feature>
<evidence type="ECO:0000313" key="10">
    <source>
        <dbReference type="Proteomes" id="UP000055045"/>
    </source>
</evidence>
<accession>A0A117NML7</accession>
<evidence type="ECO:0000256" key="5">
    <source>
        <dbReference type="ARBA" id="ARBA00023163"/>
    </source>
</evidence>
<evidence type="ECO:0000313" key="9">
    <source>
        <dbReference type="EMBL" id="KUM59465.1"/>
    </source>
</evidence>
<feature type="compositionally biased region" description="Polar residues" evidence="7">
    <location>
        <begin position="116"/>
        <end position="126"/>
    </location>
</feature>
<dbReference type="GO" id="GO:0006351">
    <property type="term" value="P:DNA-templated transcription"/>
    <property type="evidence" value="ECO:0007669"/>
    <property type="project" value="InterPro"/>
</dbReference>
<dbReference type="Proteomes" id="UP000055045">
    <property type="component" value="Unassembled WGS sequence"/>
</dbReference>
<dbReference type="GO" id="GO:0003677">
    <property type="term" value="F:DNA binding"/>
    <property type="evidence" value="ECO:0007669"/>
    <property type="project" value="UniProtKB-KW"/>
</dbReference>
<keyword evidence="6" id="KW-0539">Nucleus</keyword>
<dbReference type="SMART" id="SM00906">
    <property type="entry name" value="Fungal_trans"/>
    <property type="match status" value="1"/>
</dbReference>
<dbReference type="CDD" id="cd12148">
    <property type="entry name" value="fungal_TF_MHR"/>
    <property type="match status" value="1"/>
</dbReference>
<evidence type="ECO:0000259" key="8">
    <source>
        <dbReference type="SMART" id="SM00906"/>
    </source>
</evidence>
<name>A0A117NML7_PENFR</name>
<feature type="region of interest" description="Disordered" evidence="7">
    <location>
        <begin position="73"/>
        <end position="168"/>
    </location>
</feature>
<sequence length="516" mass="58914">MLPPDKQGHKIHAVADVIEGHARGLPEVKQTSEQEFPDLMKHNANSKEPISGSMCALSREKERENEILRQKCAQLRGNNTTSAGRVQSEPEHSIVSESTPRTPLPFSRVTGIGLSRNDSSSTSTRGVSHPEVPENDRRNTSLYHGPTSTVYDDTSPNHNEQNRPGQWNEEGTRHFLFSQTARQRQLEPLNLAAGKLDFDGIDPEIGMHLLSIYWSRQLYTAQIIYRPAFMRDMACEGPYFSKLLLNAIFFVVSKHCDRPELRSDPNDITTAGWKFRQRFTQLLRDCFDKSEITTLQALLIMSNALFSRCDERSLSWLYAGNAFNMFIDLGLHVLPAVDSITPEELEIRKRVLWGAYLIDKIQCLFQGRPPLLNRVNLRASLDFLDDYDELEPFQGITYMTTKPRGVIPSLNVSLLTNLCELTTIVERVLREIYSESRESNLVHRANISEEIKSQLRIWRQNLPLQLDYLSFPDQAVLLPQSACLLYVPFINQGYLIAANHRQELCSTCLSFWFTVL</sequence>
<evidence type="ECO:0000256" key="4">
    <source>
        <dbReference type="ARBA" id="ARBA00023125"/>
    </source>
</evidence>
<dbReference type="AlphaFoldDB" id="A0A117NML7"/>
<evidence type="ECO:0000256" key="7">
    <source>
        <dbReference type="SAM" id="MobiDB-lite"/>
    </source>
</evidence>
<dbReference type="EMBL" id="LLXE01000223">
    <property type="protein sequence ID" value="KUM59465.1"/>
    <property type="molecule type" value="Genomic_DNA"/>
</dbReference>
<evidence type="ECO:0000256" key="3">
    <source>
        <dbReference type="ARBA" id="ARBA00023015"/>
    </source>
</evidence>
<dbReference type="InterPro" id="IPR051615">
    <property type="entry name" value="Transcr_Regulatory_Elem"/>
</dbReference>
<feature type="compositionally biased region" description="Polar residues" evidence="7">
    <location>
        <begin position="76"/>
        <end position="85"/>
    </location>
</feature>
<proteinExistence type="predicted"/>